<protein>
    <recommendedName>
        <fullName evidence="3">ATP-grasp-modified RiPP</fullName>
    </recommendedName>
</protein>
<evidence type="ECO:0000313" key="2">
    <source>
        <dbReference type="Proteomes" id="UP001595699"/>
    </source>
</evidence>
<dbReference type="Proteomes" id="UP001595699">
    <property type="component" value="Unassembled WGS sequence"/>
</dbReference>
<dbReference type="RefSeq" id="WP_205116883.1">
    <property type="nucleotide sequence ID" value="NZ_JAFBCM010000001.1"/>
</dbReference>
<reference evidence="2" key="1">
    <citation type="journal article" date="2019" name="Int. J. Syst. Evol. Microbiol.">
        <title>The Global Catalogue of Microorganisms (GCM) 10K type strain sequencing project: providing services to taxonomists for standard genome sequencing and annotation.</title>
        <authorList>
            <consortium name="The Broad Institute Genomics Platform"/>
            <consortium name="The Broad Institute Genome Sequencing Center for Infectious Disease"/>
            <person name="Wu L."/>
            <person name="Ma J."/>
        </authorList>
    </citation>
    <scope>NUCLEOTIDE SEQUENCE [LARGE SCALE GENOMIC DNA]</scope>
    <source>
        <strain evidence="2">CGMCC 4.7241</strain>
    </source>
</reference>
<accession>A0ABV7Y794</accession>
<name>A0ABV7Y794_9ACTN</name>
<sequence>MTDQQTVPFGARAERSPHIIDIEAGSVTYDPNQQVNVVAGGQLWCLSSEMPATCTNTNYDSKNDDTSDPYRVV</sequence>
<dbReference type="EMBL" id="JBHRZH010000006">
    <property type="protein sequence ID" value="MFC3760654.1"/>
    <property type="molecule type" value="Genomic_DNA"/>
</dbReference>
<comment type="caution">
    <text evidence="1">The sequence shown here is derived from an EMBL/GenBank/DDBJ whole genome shotgun (WGS) entry which is preliminary data.</text>
</comment>
<organism evidence="1 2">
    <name type="scientific">Tenggerimyces flavus</name>
    <dbReference type="NCBI Taxonomy" id="1708749"/>
    <lineage>
        <taxon>Bacteria</taxon>
        <taxon>Bacillati</taxon>
        <taxon>Actinomycetota</taxon>
        <taxon>Actinomycetes</taxon>
        <taxon>Propionibacteriales</taxon>
        <taxon>Nocardioidaceae</taxon>
        <taxon>Tenggerimyces</taxon>
    </lineage>
</organism>
<evidence type="ECO:0000313" key="1">
    <source>
        <dbReference type="EMBL" id="MFC3760654.1"/>
    </source>
</evidence>
<gene>
    <name evidence="1" type="ORF">ACFOUW_07380</name>
</gene>
<keyword evidence="2" id="KW-1185">Reference proteome</keyword>
<proteinExistence type="predicted"/>
<evidence type="ECO:0008006" key="3">
    <source>
        <dbReference type="Google" id="ProtNLM"/>
    </source>
</evidence>